<reference evidence="1" key="1">
    <citation type="submission" date="2023-10" db="EMBL/GenBank/DDBJ databases">
        <authorList>
            <person name="Chen Y."/>
            <person name="Shah S."/>
            <person name="Dougan E. K."/>
            <person name="Thang M."/>
            <person name="Chan C."/>
        </authorList>
    </citation>
    <scope>NUCLEOTIDE SEQUENCE [LARGE SCALE GENOMIC DNA]</scope>
</reference>
<evidence type="ECO:0000313" key="1">
    <source>
        <dbReference type="EMBL" id="CAK0804678.1"/>
    </source>
</evidence>
<keyword evidence="2" id="KW-1185">Reference proteome</keyword>
<sequence>MVLFTDGYDVVLEATSLSQLPEAFQRLERALGPLVGPPGGPVVFNGEGNCWPFPHQGAWAGPAEPVVSGDYRPDYQYRFGNGTRLRGDQICDHWHRQARLRGRGASPEAAPLAPFPNSGAFIGRAGSLRRLFGLAAEVLELFGDFEDQALLYSTPEGGPFRTGPRWDDCGDC</sequence>
<accession>A0ABN9QIG1</accession>
<dbReference type="Proteomes" id="UP001189429">
    <property type="component" value="Unassembled WGS sequence"/>
</dbReference>
<organism evidence="1 2">
    <name type="scientific">Prorocentrum cordatum</name>
    <dbReference type="NCBI Taxonomy" id="2364126"/>
    <lineage>
        <taxon>Eukaryota</taxon>
        <taxon>Sar</taxon>
        <taxon>Alveolata</taxon>
        <taxon>Dinophyceae</taxon>
        <taxon>Prorocentrales</taxon>
        <taxon>Prorocentraceae</taxon>
        <taxon>Prorocentrum</taxon>
    </lineage>
</organism>
<evidence type="ECO:0000313" key="2">
    <source>
        <dbReference type="Proteomes" id="UP001189429"/>
    </source>
</evidence>
<protein>
    <submittedName>
        <fullName evidence="1">Uncharacterized protein</fullName>
    </submittedName>
</protein>
<dbReference type="EMBL" id="CAUYUJ010003291">
    <property type="protein sequence ID" value="CAK0804678.1"/>
    <property type="molecule type" value="Genomic_DNA"/>
</dbReference>
<gene>
    <name evidence="1" type="ORF">PCOR1329_LOCUS11400</name>
</gene>
<name>A0ABN9QIG1_9DINO</name>
<comment type="caution">
    <text evidence="1">The sequence shown here is derived from an EMBL/GenBank/DDBJ whole genome shotgun (WGS) entry which is preliminary data.</text>
</comment>
<proteinExistence type="predicted"/>